<keyword evidence="9" id="KW-1185">Reference proteome</keyword>
<keyword evidence="2" id="KW-0902">Two-component regulatory system</keyword>
<dbReference type="InterPro" id="IPR001789">
    <property type="entry name" value="Sig_transdc_resp-reg_receiver"/>
</dbReference>
<dbReference type="RefSeq" id="WP_074201100.1">
    <property type="nucleotide sequence ID" value="NZ_FSRE01000002.1"/>
</dbReference>
<dbReference type="PANTHER" id="PTHR48111">
    <property type="entry name" value="REGULATOR OF RPOS"/>
    <property type="match status" value="1"/>
</dbReference>
<gene>
    <name evidence="8" type="ORF">SAMN05443662_0798</name>
</gene>
<dbReference type="PROSITE" id="PS50110">
    <property type="entry name" value="RESPONSE_REGULATORY"/>
    <property type="match status" value="1"/>
</dbReference>
<accession>A0A1N6EW85</accession>
<dbReference type="InterPro" id="IPR002197">
    <property type="entry name" value="HTH_Fis"/>
</dbReference>
<dbReference type="InterPro" id="IPR039420">
    <property type="entry name" value="WalR-like"/>
</dbReference>
<evidence type="ECO:0000256" key="3">
    <source>
        <dbReference type="ARBA" id="ARBA00023015"/>
    </source>
</evidence>
<dbReference type="GO" id="GO:0005829">
    <property type="term" value="C:cytosol"/>
    <property type="evidence" value="ECO:0007669"/>
    <property type="project" value="TreeGrafter"/>
</dbReference>
<evidence type="ECO:0000256" key="5">
    <source>
        <dbReference type="ARBA" id="ARBA00023163"/>
    </source>
</evidence>
<dbReference type="OrthoDB" id="9802426at2"/>
<protein>
    <submittedName>
        <fullName evidence="8">Regulatory protein, Fis family</fullName>
    </submittedName>
</protein>
<dbReference type="Pfam" id="PF02954">
    <property type="entry name" value="HTH_8"/>
    <property type="match status" value="1"/>
</dbReference>
<keyword evidence="4" id="KW-0238">DNA-binding</keyword>
<dbReference type="InterPro" id="IPR011006">
    <property type="entry name" value="CheY-like_superfamily"/>
</dbReference>
<evidence type="ECO:0000313" key="9">
    <source>
        <dbReference type="Proteomes" id="UP000198461"/>
    </source>
</evidence>
<evidence type="ECO:0000259" key="7">
    <source>
        <dbReference type="PROSITE" id="PS50110"/>
    </source>
</evidence>
<dbReference type="Pfam" id="PF00072">
    <property type="entry name" value="Response_reg"/>
    <property type="match status" value="1"/>
</dbReference>
<keyword evidence="1 6" id="KW-0597">Phosphoprotein</keyword>
<feature type="modified residue" description="4-aspartylphosphate" evidence="6">
    <location>
        <position position="52"/>
    </location>
</feature>
<dbReference type="PRINTS" id="PR01590">
    <property type="entry name" value="HTHFIS"/>
</dbReference>
<evidence type="ECO:0000256" key="1">
    <source>
        <dbReference type="ARBA" id="ARBA00022553"/>
    </source>
</evidence>
<name>A0A1N6EW85_9GAMM</name>
<dbReference type="PANTHER" id="PTHR48111:SF1">
    <property type="entry name" value="TWO-COMPONENT RESPONSE REGULATOR ORR33"/>
    <property type="match status" value="1"/>
</dbReference>
<keyword evidence="3" id="KW-0805">Transcription regulation</keyword>
<evidence type="ECO:0000256" key="6">
    <source>
        <dbReference type="PROSITE-ProRule" id="PRU00169"/>
    </source>
</evidence>
<proteinExistence type="predicted"/>
<dbReference type="CDD" id="cd00156">
    <property type="entry name" value="REC"/>
    <property type="match status" value="1"/>
</dbReference>
<dbReference type="STRING" id="364032.SAMN05443662_0798"/>
<dbReference type="AlphaFoldDB" id="A0A1N6EW85"/>
<dbReference type="SUPFAM" id="SSF46689">
    <property type="entry name" value="Homeodomain-like"/>
    <property type="match status" value="1"/>
</dbReference>
<dbReference type="GO" id="GO:0000156">
    <property type="term" value="F:phosphorelay response regulator activity"/>
    <property type="evidence" value="ECO:0007669"/>
    <property type="project" value="TreeGrafter"/>
</dbReference>
<evidence type="ECO:0000313" key="8">
    <source>
        <dbReference type="EMBL" id="SIN87203.1"/>
    </source>
</evidence>
<dbReference type="Proteomes" id="UP000198461">
    <property type="component" value="Unassembled WGS sequence"/>
</dbReference>
<dbReference type="Gene3D" id="1.10.10.60">
    <property type="entry name" value="Homeodomain-like"/>
    <property type="match status" value="1"/>
</dbReference>
<dbReference type="GO" id="GO:0006355">
    <property type="term" value="P:regulation of DNA-templated transcription"/>
    <property type="evidence" value="ECO:0007669"/>
    <property type="project" value="TreeGrafter"/>
</dbReference>
<dbReference type="GO" id="GO:0000976">
    <property type="term" value="F:transcription cis-regulatory region binding"/>
    <property type="evidence" value="ECO:0007669"/>
    <property type="project" value="TreeGrafter"/>
</dbReference>
<dbReference type="InterPro" id="IPR009057">
    <property type="entry name" value="Homeodomain-like_sf"/>
</dbReference>
<reference evidence="8 9" key="1">
    <citation type="submission" date="2016-11" db="EMBL/GenBank/DDBJ databases">
        <authorList>
            <person name="Jaros S."/>
            <person name="Januszkiewicz K."/>
            <person name="Wedrychowicz H."/>
        </authorList>
    </citation>
    <scope>NUCLEOTIDE SEQUENCE [LARGE SCALE GENOMIC DNA]</scope>
    <source>
        <strain evidence="8 9">DSM 17737</strain>
    </source>
</reference>
<evidence type="ECO:0000256" key="2">
    <source>
        <dbReference type="ARBA" id="ARBA00023012"/>
    </source>
</evidence>
<dbReference type="SUPFAM" id="SSF52172">
    <property type="entry name" value="CheY-like"/>
    <property type="match status" value="1"/>
</dbReference>
<organism evidence="8 9">
    <name type="scientific">Sulfurivirga caldicuralii</name>
    <dbReference type="NCBI Taxonomy" id="364032"/>
    <lineage>
        <taxon>Bacteria</taxon>
        <taxon>Pseudomonadati</taxon>
        <taxon>Pseudomonadota</taxon>
        <taxon>Gammaproteobacteria</taxon>
        <taxon>Thiotrichales</taxon>
        <taxon>Piscirickettsiaceae</taxon>
        <taxon>Sulfurivirga</taxon>
    </lineage>
</organism>
<keyword evidence="5" id="KW-0804">Transcription</keyword>
<evidence type="ECO:0000256" key="4">
    <source>
        <dbReference type="ARBA" id="ARBA00023125"/>
    </source>
</evidence>
<dbReference type="Gene3D" id="3.40.50.2300">
    <property type="match status" value="1"/>
</dbReference>
<sequence>MAQILVVDDDAALRNMLALLLEGEGHDVALARDRHCAVAQLHQHAFDVVFLDMGMPPHEHTLEEGLQVLDWLQQHPRRLKTIVLTGQNRSESAYAAIRHGAFDYLSKPVEEGRLLHALERALLFLDNEQRLRNEAGEEKLTLTLPVGEGVKPVRNRAEEQLLRQVLEESAYKIHETARRLNLNRENVYYLLKKYGIKRPQKDG</sequence>
<dbReference type="GO" id="GO:0032993">
    <property type="term" value="C:protein-DNA complex"/>
    <property type="evidence" value="ECO:0007669"/>
    <property type="project" value="TreeGrafter"/>
</dbReference>
<dbReference type="SMART" id="SM00448">
    <property type="entry name" value="REC"/>
    <property type="match status" value="1"/>
</dbReference>
<feature type="domain" description="Response regulatory" evidence="7">
    <location>
        <begin position="3"/>
        <end position="122"/>
    </location>
</feature>
<dbReference type="EMBL" id="FSRE01000002">
    <property type="protein sequence ID" value="SIN87203.1"/>
    <property type="molecule type" value="Genomic_DNA"/>
</dbReference>